<dbReference type="EMBL" id="BONY01000002">
    <property type="protein sequence ID" value="GIH02520.1"/>
    <property type="molecule type" value="Genomic_DNA"/>
</dbReference>
<feature type="transmembrane region" description="Helical" evidence="1">
    <location>
        <begin position="45"/>
        <end position="61"/>
    </location>
</feature>
<comment type="caution">
    <text evidence="2">The sequence shown here is derived from an EMBL/GenBank/DDBJ whole genome shotgun (WGS) entry which is preliminary data.</text>
</comment>
<keyword evidence="1" id="KW-1133">Transmembrane helix</keyword>
<dbReference type="AlphaFoldDB" id="A0A8J3Q2D2"/>
<dbReference type="RefSeq" id="WP_203906456.1">
    <property type="nucleotide sequence ID" value="NZ_BONY01000002.1"/>
</dbReference>
<evidence type="ECO:0000313" key="3">
    <source>
        <dbReference type="Proteomes" id="UP000612899"/>
    </source>
</evidence>
<keyword evidence="3" id="KW-1185">Reference proteome</keyword>
<reference evidence="2" key="1">
    <citation type="submission" date="2021-01" db="EMBL/GenBank/DDBJ databases">
        <title>Whole genome shotgun sequence of Rhizocola hellebori NBRC 109834.</title>
        <authorList>
            <person name="Komaki H."/>
            <person name="Tamura T."/>
        </authorList>
    </citation>
    <scope>NUCLEOTIDE SEQUENCE</scope>
    <source>
        <strain evidence="2">NBRC 109834</strain>
    </source>
</reference>
<organism evidence="2 3">
    <name type="scientific">Rhizocola hellebori</name>
    <dbReference type="NCBI Taxonomy" id="1392758"/>
    <lineage>
        <taxon>Bacteria</taxon>
        <taxon>Bacillati</taxon>
        <taxon>Actinomycetota</taxon>
        <taxon>Actinomycetes</taxon>
        <taxon>Micromonosporales</taxon>
        <taxon>Micromonosporaceae</taxon>
        <taxon>Rhizocola</taxon>
    </lineage>
</organism>
<evidence type="ECO:0000313" key="2">
    <source>
        <dbReference type="EMBL" id="GIH02520.1"/>
    </source>
</evidence>
<evidence type="ECO:0000256" key="1">
    <source>
        <dbReference type="SAM" id="Phobius"/>
    </source>
</evidence>
<sequence length="139" mass="14925">MTNAPLATADRRVGRAELIRLLLLMTAGFTLLAMFGEIVLMASPWYAVLPIGKAILLLVLARKVAAQRRWALMATIVVSALGLTGFVASSLVGLIPQLDHTLTLTGLITQIALPITLILLCAQLLTTQQQHHPVPEAAR</sequence>
<proteinExistence type="predicted"/>
<name>A0A8J3Q2D2_9ACTN</name>
<dbReference type="Proteomes" id="UP000612899">
    <property type="component" value="Unassembled WGS sequence"/>
</dbReference>
<accession>A0A8J3Q2D2</accession>
<feature type="transmembrane region" description="Helical" evidence="1">
    <location>
        <begin position="21"/>
        <end position="39"/>
    </location>
</feature>
<protein>
    <submittedName>
        <fullName evidence="2">Uncharacterized protein</fullName>
    </submittedName>
</protein>
<feature type="transmembrane region" description="Helical" evidence="1">
    <location>
        <begin position="107"/>
        <end position="125"/>
    </location>
</feature>
<keyword evidence="1" id="KW-0812">Transmembrane</keyword>
<feature type="transmembrane region" description="Helical" evidence="1">
    <location>
        <begin position="70"/>
        <end position="95"/>
    </location>
</feature>
<gene>
    <name evidence="2" type="ORF">Rhe02_05870</name>
</gene>
<keyword evidence="1" id="KW-0472">Membrane</keyword>